<reference evidence="9 10" key="1">
    <citation type="submission" date="2018-09" db="EMBL/GenBank/DDBJ databases">
        <title>Paracoccus onubensis nov. sp. a moderate halophilic bacterium isolated from Gruta de las Maravillas (Aracena, Spain).</title>
        <authorList>
            <person name="Jurado V."/>
            <person name="Gutierrez-Patricio S."/>
            <person name="Gonzalez-Pimentel J.L."/>
            <person name="Laiz L."/>
            <person name="Saiz-Jimenez C."/>
        </authorList>
    </citation>
    <scope>NUCLEOTIDE SEQUENCE [LARGE SCALE GENOMIC DNA]</scope>
    <source>
        <strain evidence="9 10">DSM 19484</strain>
    </source>
</reference>
<keyword evidence="7" id="KW-0998">Cell outer membrane</keyword>
<keyword evidence="6" id="KW-0472">Membrane</keyword>
<evidence type="ECO:0000256" key="5">
    <source>
        <dbReference type="ARBA" id="ARBA00022729"/>
    </source>
</evidence>
<dbReference type="SUPFAM" id="SSF56935">
    <property type="entry name" value="Porins"/>
    <property type="match status" value="1"/>
</dbReference>
<protein>
    <submittedName>
        <fullName evidence="9">Aromatic hydrocarbon degradation protein</fullName>
    </submittedName>
</protein>
<keyword evidence="4" id="KW-0812">Transmembrane</keyword>
<gene>
    <name evidence="9" type="ORF">D3P06_08870</name>
</gene>
<feature type="signal peptide" evidence="8">
    <location>
        <begin position="1"/>
        <end position="20"/>
    </location>
</feature>
<evidence type="ECO:0000313" key="9">
    <source>
        <dbReference type="EMBL" id="RJL04879.1"/>
    </source>
</evidence>
<comment type="caution">
    <text evidence="9">The sequence shown here is derived from an EMBL/GenBank/DDBJ whole genome shotgun (WGS) entry which is preliminary data.</text>
</comment>
<keyword evidence="5 8" id="KW-0732">Signal</keyword>
<sequence length="400" mass="41968">MKFAITGTAALLLGTAPVLAGGIERAPQSLAPLFEQGNYVELSFGGVDPTVEGRDTAGFRTGDVAQGYGFGGLAYKHQFTPGISGAIIIEQPFGADIRYPTQPGFPPNPEDEGSVLLGGTAARVDSTTFTAIGRYQFQNNFSVHGGLRGSRADGEVTLNGCAYSNPLLPTPCSGGVQGYNVVLESNTATGFVAGAAYELPAIAARVALTYNSKVDHDFRIRETGPLVDPDGPGPIPALPLLEGTSTLTVSTPKSWNLDFQSGVAPGTLVFGSVRWVEWSAFRVDPERFVAVTGGGLVELEDTTTYTLGVGRQFNETWSGSAAFTFEKKGDDLVSPLAPTNGRRGITLAAIYNQGPLRVTTGINYTKLGDASPETGTPDTARARMEGSDALGIGVRVGYRF</sequence>
<organism evidence="9 10">
    <name type="scientific">Paracoccus aestuarii</name>
    <dbReference type="NCBI Taxonomy" id="453842"/>
    <lineage>
        <taxon>Bacteria</taxon>
        <taxon>Pseudomonadati</taxon>
        <taxon>Pseudomonadota</taxon>
        <taxon>Alphaproteobacteria</taxon>
        <taxon>Rhodobacterales</taxon>
        <taxon>Paracoccaceae</taxon>
        <taxon>Paracoccus</taxon>
    </lineage>
</organism>
<keyword evidence="10" id="KW-1185">Reference proteome</keyword>
<feature type="chain" id="PRO_5019442522" evidence="8">
    <location>
        <begin position="21"/>
        <end position="400"/>
    </location>
</feature>
<dbReference type="Proteomes" id="UP000285530">
    <property type="component" value="Unassembled WGS sequence"/>
</dbReference>
<dbReference type="RefSeq" id="WP_119886230.1">
    <property type="nucleotide sequence ID" value="NZ_CP067169.1"/>
</dbReference>
<evidence type="ECO:0000256" key="8">
    <source>
        <dbReference type="SAM" id="SignalP"/>
    </source>
</evidence>
<evidence type="ECO:0000256" key="7">
    <source>
        <dbReference type="ARBA" id="ARBA00023237"/>
    </source>
</evidence>
<proteinExistence type="inferred from homology"/>
<name>A0A418ZWK9_9RHOB</name>
<dbReference type="GO" id="GO:0009279">
    <property type="term" value="C:cell outer membrane"/>
    <property type="evidence" value="ECO:0007669"/>
    <property type="project" value="UniProtKB-SubCell"/>
</dbReference>
<dbReference type="PANTHER" id="PTHR35093">
    <property type="entry name" value="OUTER MEMBRANE PROTEIN NMB0088-RELATED"/>
    <property type="match status" value="1"/>
</dbReference>
<comment type="similarity">
    <text evidence="2">Belongs to the OmpP1/FadL family.</text>
</comment>
<dbReference type="Gene3D" id="2.40.160.60">
    <property type="entry name" value="Outer membrane protein transport protein (OMPP1/FadL/TodX)"/>
    <property type="match status" value="1"/>
</dbReference>
<evidence type="ECO:0000313" key="10">
    <source>
        <dbReference type="Proteomes" id="UP000285530"/>
    </source>
</evidence>
<dbReference type="PANTHER" id="PTHR35093:SF8">
    <property type="entry name" value="OUTER MEMBRANE PROTEIN NMB0088-RELATED"/>
    <property type="match status" value="1"/>
</dbReference>
<evidence type="ECO:0000256" key="3">
    <source>
        <dbReference type="ARBA" id="ARBA00022452"/>
    </source>
</evidence>
<comment type="subcellular location">
    <subcellularLocation>
        <location evidence="1">Cell outer membrane</location>
        <topology evidence="1">Multi-pass membrane protein</topology>
    </subcellularLocation>
</comment>
<dbReference type="InterPro" id="IPR005017">
    <property type="entry name" value="OMPP1/FadL/TodX"/>
</dbReference>
<evidence type="ECO:0000256" key="2">
    <source>
        <dbReference type="ARBA" id="ARBA00008163"/>
    </source>
</evidence>
<evidence type="ECO:0000256" key="6">
    <source>
        <dbReference type="ARBA" id="ARBA00023136"/>
    </source>
</evidence>
<evidence type="ECO:0000256" key="1">
    <source>
        <dbReference type="ARBA" id="ARBA00004571"/>
    </source>
</evidence>
<dbReference type="EMBL" id="QZEV01000036">
    <property type="protein sequence ID" value="RJL04879.1"/>
    <property type="molecule type" value="Genomic_DNA"/>
</dbReference>
<dbReference type="Pfam" id="PF03349">
    <property type="entry name" value="Toluene_X"/>
    <property type="match status" value="1"/>
</dbReference>
<dbReference type="OrthoDB" id="6679728at2"/>
<keyword evidence="3" id="KW-1134">Transmembrane beta strand</keyword>
<dbReference type="AlphaFoldDB" id="A0A418ZWK9"/>
<dbReference type="GO" id="GO:0015483">
    <property type="term" value="F:long-chain fatty acid transporting porin activity"/>
    <property type="evidence" value="ECO:0007669"/>
    <property type="project" value="TreeGrafter"/>
</dbReference>
<evidence type="ECO:0000256" key="4">
    <source>
        <dbReference type="ARBA" id="ARBA00022692"/>
    </source>
</evidence>
<accession>A0A418ZWK9</accession>